<feature type="region of interest" description="Disordered" evidence="1">
    <location>
        <begin position="66"/>
        <end position="105"/>
    </location>
</feature>
<evidence type="ECO:0000313" key="3">
    <source>
        <dbReference type="Proteomes" id="UP000534783"/>
    </source>
</evidence>
<dbReference type="EMBL" id="VTOW01000002">
    <property type="protein sequence ID" value="NKE71894.1"/>
    <property type="molecule type" value="Genomic_DNA"/>
</dbReference>
<name>A0A7X6DRB7_9BACT</name>
<comment type="caution">
    <text evidence="2">The sequence shown here is derived from an EMBL/GenBank/DDBJ whole genome shotgun (WGS) entry which is preliminary data.</text>
</comment>
<protein>
    <submittedName>
        <fullName evidence="2">Uncharacterized protein</fullName>
    </submittedName>
</protein>
<feature type="compositionally biased region" description="Polar residues" evidence="1">
    <location>
        <begin position="66"/>
        <end position="75"/>
    </location>
</feature>
<dbReference type="RefSeq" id="WP_168060940.1">
    <property type="nucleotide sequence ID" value="NZ_VTOW01000002.1"/>
</dbReference>
<keyword evidence="3" id="KW-1185">Reference proteome</keyword>
<gene>
    <name evidence="2" type="ORF">MNODULE_14190</name>
</gene>
<sequence>MSRMWIKKTALLFTLVYLFSTGLIMVRAEGHALSHEEHTEDHAKQHASFICTWMCAASTFVHTSGQTLDGQSTPSFEIPTVQPEEPPRPQPLSTGTIRPPPFSLS</sequence>
<accession>A0A7X6DRB7</accession>
<dbReference type="AlphaFoldDB" id="A0A7X6DRB7"/>
<evidence type="ECO:0000313" key="2">
    <source>
        <dbReference type="EMBL" id="NKE71894.1"/>
    </source>
</evidence>
<organism evidence="2 3">
    <name type="scientific">Candidatus Manganitrophus noduliformans</name>
    <dbReference type="NCBI Taxonomy" id="2606439"/>
    <lineage>
        <taxon>Bacteria</taxon>
        <taxon>Pseudomonadati</taxon>
        <taxon>Nitrospirota</taxon>
        <taxon>Nitrospiria</taxon>
        <taxon>Candidatus Troglogloeales</taxon>
        <taxon>Candidatus Manganitrophaceae</taxon>
        <taxon>Candidatus Manganitrophus</taxon>
    </lineage>
</organism>
<dbReference type="Proteomes" id="UP000534783">
    <property type="component" value="Unassembled WGS sequence"/>
</dbReference>
<proteinExistence type="predicted"/>
<evidence type="ECO:0000256" key="1">
    <source>
        <dbReference type="SAM" id="MobiDB-lite"/>
    </source>
</evidence>
<reference evidence="2 3" key="1">
    <citation type="journal article" date="2020" name="Nature">
        <title>Bacterial chemolithoautotrophy via manganese oxidation.</title>
        <authorList>
            <person name="Yu H."/>
            <person name="Leadbetter J.R."/>
        </authorList>
    </citation>
    <scope>NUCLEOTIDE SEQUENCE [LARGE SCALE GENOMIC DNA]</scope>
    <source>
        <strain evidence="2 3">Mn-1</strain>
    </source>
</reference>